<reference evidence="2" key="1">
    <citation type="submission" date="2022-10" db="EMBL/GenBank/DDBJ databases">
        <title>The complete genomes of actinobacterial strains from the NBC collection.</title>
        <authorList>
            <person name="Joergensen T.S."/>
            <person name="Alvarez Arevalo M."/>
            <person name="Sterndorff E.B."/>
            <person name="Faurdal D."/>
            <person name="Vuksanovic O."/>
            <person name="Mourched A.-S."/>
            <person name="Charusanti P."/>
            <person name="Shaw S."/>
            <person name="Blin K."/>
            <person name="Weber T."/>
        </authorList>
    </citation>
    <scope>NUCLEOTIDE SEQUENCE</scope>
    <source>
        <strain evidence="2">NBC_01482</strain>
    </source>
</reference>
<name>A0ABZ1YKB6_9NOCA</name>
<evidence type="ECO:0000313" key="2">
    <source>
        <dbReference type="EMBL" id="WUV42745.1"/>
    </source>
</evidence>
<accession>A0ABZ1YKB6</accession>
<protein>
    <recommendedName>
        <fullName evidence="4">Lipoprotein</fullName>
    </recommendedName>
</protein>
<dbReference type="RefSeq" id="WP_329405346.1">
    <property type="nucleotide sequence ID" value="NZ_CP109441.1"/>
</dbReference>
<gene>
    <name evidence="2" type="ORF">OG563_26235</name>
</gene>
<organism evidence="2 3">
    <name type="scientific">Nocardia vinacea</name>
    <dbReference type="NCBI Taxonomy" id="96468"/>
    <lineage>
        <taxon>Bacteria</taxon>
        <taxon>Bacillati</taxon>
        <taxon>Actinomycetota</taxon>
        <taxon>Actinomycetes</taxon>
        <taxon>Mycobacteriales</taxon>
        <taxon>Nocardiaceae</taxon>
        <taxon>Nocardia</taxon>
    </lineage>
</organism>
<evidence type="ECO:0000256" key="1">
    <source>
        <dbReference type="SAM" id="MobiDB-lite"/>
    </source>
</evidence>
<sequence length="145" mass="15534">MSTHHHIARSFLAVGTLGLAALTGCSDNNDNAEKVVTSTLPTTSRPTSSPSTGPDITPQAARQLCDMIGTEIDNWRDQGTVIAKVSFNGTVQDWAIRNDGLNDDVIRDKTIIDRVTVQTCPDVRQRALDVLDTDNLADALIGFGG</sequence>
<evidence type="ECO:0008006" key="4">
    <source>
        <dbReference type="Google" id="ProtNLM"/>
    </source>
</evidence>
<feature type="region of interest" description="Disordered" evidence="1">
    <location>
        <begin position="36"/>
        <end position="57"/>
    </location>
</feature>
<proteinExistence type="predicted"/>
<feature type="compositionally biased region" description="Low complexity" evidence="1">
    <location>
        <begin position="37"/>
        <end position="54"/>
    </location>
</feature>
<evidence type="ECO:0000313" key="3">
    <source>
        <dbReference type="Proteomes" id="UP001432062"/>
    </source>
</evidence>
<keyword evidence="3" id="KW-1185">Reference proteome</keyword>
<dbReference type="EMBL" id="CP109441">
    <property type="protein sequence ID" value="WUV42745.1"/>
    <property type="molecule type" value="Genomic_DNA"/>
</dbReference>
<dbReference type="Proteomes" id="UP001432062">
    <property type="component" value="Chromosome"/>
</dbReference>